<proteinExistence type="inferred from homology"/>
<dbReference type="GO" id="GO:0009450">
    <property type="term" value="P:gamma-aminobutyric acid catabolic process"/>
    <property type="evidence" value="ECO:0007669"/>
    <property type="project" value="TreeGrafter"/>
</dbReference>
<dbReference type="InterPro" id="IPR015590">
    <property type="entry name" value="Aldehyde_DH_dom"/>
</dbReference>
<dbReference type="AlphaFoldDB" id="A0A6J6K1C3"/>
<dbReference type="Gene3D" id="3.40.605.10">
    <property type="entry name" value="Aldehyde Dehydrogenase, Chain A, domain 1"/>
    <property type="match status" value="1"/>
</dbReference>
<reference evidence="4" key="1">
    <citation type="submission" date="2020-05" db="EMBL/GenBank/DDBJ databases">
        <authorList>
            <person name="Chiriac C."/>
            <person name="Salcher M."/>
            <person name="Ghai R."/>
            <person name="Kavagutti S V."/>
        </authorList>
    </citation>
    <scope>NUCLEOTIDE SEQUENCE</scope>
</reference>
<dbReference type="InterPro" id="IPR016162">
    <property type="entry name" value="Ald_DH_N"/>
</dbReference>
<evidence type="ECO:0000313" key="4">
    <source>
        <dbReference type="EMBL" id="CAB4641679.1"/>
    </source>
</evidence>
<dbReference type="SUPFAM" id="SSF53720">
    <property type="entry name" value="ALDH-like"/>
    <property type="match status" value="1"/>
</dbReference>
<evidence type="ECO:0000259" key="3">
    <source>
        <dbReference type="Pfam" id="PF00171"/>
    </source>
</evidence>
<dbReference type="InterPro" id="IPR016160">
    <property type="entry name" value="Ald_DH_CS_CYS"/>
</dbReference>
<organism evidence="4">
    <name type="scientific">freshwater metagenome</name>
    <dbReference type="NCBI Taxonomy" id="449393"/>
    <lineage>
        <taxon>unclassified sequences</taxon>
        <taxon>metagenomes</taxon>
        <taxon>ecological metagenomes</taxon>
    </lineage>
</organism>
<dbReference type="PANTHER" id="PTHR43353">
    <property type="entry name" value="SUCCINATE-SEMIALDEHYDE DEHYDROGENASE, MITOCHONDRIAL"/>
    <property type="match status" value="1"/>
</dbReference>
<evidence type="ECO:0000256" key="1">
    <source>
        <dbReference type="ARBA" id="ARBA00009986"/>
    </source>
</evidence>
<protein>
    <submittedName>
        <fullName evidence="4">Unannotated protein</fullName>
    </submittedName>
</protein>
<dbReference type="Pfam" id="PF00171">
    <property type="entry name" value="Aldedh"/>
    <property type="match status" value="1"/>
</dbReference>
<gene>
    <name evidence="4" type="ORF">UFOPK2166_00257</name>
</gene>
<dbReference type="EMBL" id="CAEZWB010000018">
    <property type="protein sequence ID" value="CAB4641679.1"/>
    <property type="molecule type" value="Genomic_DNA"/>
</dbReference>
<dbReference type="PROSITE" id="PS00687">
    <property type="entry name" value="ALDEHYDE_DEHYDR_GLU"/>
    <property type="match status" value="1"/>
</dbReference>
<dbReference type="InterPro" id="IPR029510">
    <property type="entry name" value="Ald_DH_CS_GLU"/>
</dbReference>
<dbReference type="PANTHER" id="PTHR43353:SF5">
    <property type="entry name" value="SUCCINATE-SEMIALDEHYDE DEHYDROGENASE, MITOCHONDRIAL"/>
    <property type="match status" value="1"/>
</dbReference>
<dbReference type="PROSITE" id="PS00070">
    <property type="entry name" value="ALDEHYDE_DEHYDR_CYS"/>
    <property type="match status" value="1"/>
</dbReference>
<sequence length="482" mass="50652">MSEVKVGNRIGGTIVPAKSGKVFERRNPADAREVVSIAPDSDGADVEAAIDAACEASLQWGRTTPTQRANILSKASRILDGKVETLVADMVKEQGKLAADARNECSRTPKNLELYATEAYRLSGATFPSDDTPLVYSVRGPVGVVGVITPWNFPLNLASRKIGPALAAGNAVVFKPSPLAPLMGDHLSSSFEEAGLPAGVLNVVHGFAAGAPLVADKRVNAITFTGSNATGEKIHREIGIGRRVQLELGGKNPVLVLDDADIDLAVNVVMRSSFSLAGQACTGAGRIIVAKNIFDVLLEKVLKEMKKIVLGPGNAPESTMGPLVDAVAVASMESAIAEGVKDGAEIAIGGRRSEAGDLQHGFFFEPTILLGAKRNSSVVQNEIFGPVVTFESVEDIDEAINSANDVSYGLSASICTQSISKAQHCAQLVEAGMVRINRPTVGAAFNAPFGGIKQSGTATHKEQYGPTVMDFYTLQRTIWMGS</sequence>
<feature type="domain" description="Aldehyde dehydrogenase" evidence="3">
    <location>
        <begin position="16"/>
        <end position="477"/>
    </location>
</feature>
<dbReference type="FunFam" id="3.40.605.10:FF:000007">
    <property type="entry name" value="NAD/NADP-dependent betaine aldehyde dehydrogenase"/>
    <property type="match status" value="1"/>
</dbReference>
<dbReference type="InterPro" id="IPR016161">
    <property type="entry name" value="Ald_DH/histidinol_DH"/>
</dbReference>
<comment type="similarity">
    <text evidence="1">Belongs to the aldehyde dehydrogenase family.</text>
</comment>
<keyword evidence="2" id="KW-0560">Oxidoreductase</keyword>
<dbReference type="GO" id="GO:0004777">
    <property type="term" value="F:succinate-semialdehyde dehydrogenase (NAD+) activity"/>
    <property type="evidence" value="ECO:0007669"/>
    <property type="project" value="TreeGrafter"/>
</dbReference>
<evidence type="ECO:0000256" key="2">
    <source>
        <dbReference type="ARBA" id="ARBA00023002"/>
    </source>
</evidence>
<dbReference type="Gene3D" id="3.40.309.10">
    <property type="entry name" value="Aldehyde Dehydrogenase, Chain A, domain 2"/>
    <property type="match status" value="1"/>
</dbReference>
<accession>A0A6J6K1C3</accession>
<dbReference type="InterPro" id="IPR016163">
    <property type="entry name" value="Ald_DH_C"/>
</dbReference>
<dbReference type="InterPro" id="IPR050740">
    <property type="entry name" value="Aldehyde_DH_Superfamily"/>
</dbReference>
<name>A0A6J6K1C3_9ZZZZ</name>